<reference evidence="3" key="2">
    <citation type="submission" date="2015-01" db="EMBL/GenBank/DDBJ databases">
        <title>Evolutionary Origins and Diversification of the Mycorrhizal Mutualists.</title>
        <authorList>
            <consortium name="DOE Joint Genome Institute"/>
            <consortium name="Mycorrhizal Genomics Consortium"/>
            <person name="Kohler A."/>
            <person name="Kuo A."/>
            <person name="Nagy L.G."/>
            <person name="Floudas D."/>
            <person name="Copeland A."/>
            <person name="Barry K.W."/>
            <person name="Cichocki N."/>
            <person name="Veneault-Fourrey C."/>
            <person name="LaButti K."/>
            <person name="Lindquist E.A."/>
            <person name="Lipzen A."/>
            <person name="Lundell T."/>
            <person name="Morin E."/>
            <person name="Murat C."/>
            <person name="Riley R."/>
            <person name="Ohm R."/>
            <person name="Sun H."/>
            <person name="Tunlid A."/>
            <person name="Henrissat B."/>
            <person name="Grigoriev I.V."/>
            <person name="Hibbett D.S."/>
            <person name="Martin F."/>
        </authorList>
    </citation>
    <scope>NUCLEOTIDE SEQUENCE [LARGE SCALE GENOMIC DNA]</scope>
    <source>
        <strain evidence="3">Marx 270</strain>
    </source>
</reference>
<protein>
    <submittedName>
        <fullName evidence="2">Uncharacterized protein</fullName>
    </submittedName>
</protein>
<dbReference type="Proteomes" id="UP000054217">
    <property type="component" value="Unassembled WGS sequence"/>
</dbReference>
<evidence type="ECO:0000313" key="2">
    <source>
        <dbReference type="EMBL" id="KIO02990.1"/>
    </source>
</evidence>
<name>A0A0C3NQ45_PISTI</name>
<gene>
    <name evidence="2" type="ORF">M404DRAFT_629550</name>
</gene>
<reference evidence="2 3" key="1">
    <citation type="submission" date="2014-04" db="EMBL/GenBank/DDBJ databases">
        <authorList>
            <consortium name="DOE Joint Genome Institute"/>
            <person name="Kuo A."/>
            <person name="Kohler A."/>
            <person name="Costa M.D."/>
            <person name="Nagy L.G."/>
            <person name="Floudas D."/>
            <person name="Copeland A."/>
            <person name="Barry K.W."/>
            <person name="Cichocki N."/>
            <person name="Veneault-Fourrey C."/>
            <person name="LaButti K."/>
            <person name="Lindquist E.A."/>
            <person name="Lipzen A."/>
            <person name="Lundell T."/>
            <person name="Morin E."/>
            <person name="Murat C."/>
            <person name="Sun H."/>
            <person name="Tunlid A."/>
            <person name="Henrissat B."/>
            <person name="Grigoriev I.V."/>
            <person name="Hibbett D.S."/>
            <person name="Martin F."/>
            <person name="Nordberg H.P."/>
            <person name="Cantor M.N."/>
            <person name="Hua S.X."/>
        </authorList>
    </citation>
    <scope>NUCLEOTIDE SEQUENCE [LARGE SCALE GENOMIC DNA]</scope>
    <source>
        <strain evidence="2 3">Marx 270</strain>
    </source>
</reference>
<proteinExistence type="predicted"/>
<sequence length="127" mass="14398">MGYAGHQDPRDPYSRQHLPNGAPKRLKRSYFASQTRHHKRDQNFDHILFTRGARTAPRRVASLSQLGCNSGRREAVRNAGSVVRPNFKTHYNFTPLTRPAVVLEIQTMPRNTPALGLMYPHTTSSCT</sequence>
<dbReference type="HOGENOM" id="CLU_1971421_0_0_1"/>
<dbReference type="AlphaFoldDB" id="A0A0C3NQ45"/>
<accession>A0A0C3NQ45</accession>
<feature type="region of interest" description="Disordered" evidence="1">
    <location>
        <begin position="1"/>
        <end position="25"/>
    </location>
</feature>
<evidence type="ECO:0000313" key="3">
    <source>
        <dbReference type="Proteomes" id="UP000054217"/>
    </source>
</evidence>
<dbReference type="InParanoid" id="A0A0C3NQ45"/>
<keyword evidence="3" id="KW-1185">Reference proteome</keyword>
<evidence type="ECO:0000256" key="1">
    <source>
        <dbReference type="SAM" id="MobiDB-lite"/>
    </source>
</evidence>
<dbReference type="EMBL" id="KN831978">
    <property type="protein sequence ID" value="KIO02990.1"/>
    <property type="molecule type" value="Genomic_DNA"/>
</dbReference>
<organism evidence="2 3">
    <name type="scientific">Pisolithus tinctorius Marx 270</name>
    <dbReference type="NCBI Taxonomy" id="870435"/>
    <lineage>
        <taxon>Eukaryota</taxon>
        <taxon>Fungi</taxon>
        <taxon>Dikarya</taxon>
        <taxon>Basidiomycota</taxon>
        <taxon>Agaricomycotina</taxon>
        <taxon>Agaricomycetes</taxon>
        <taxon>Agaricomycetidae</taxon>
        <taxon>Boletales</taxon>
        <taxon>Sclerodermatineae</taxon>
        <taxon>Pisolithaceae</taxon>
        <taxon>Pisolithus</taxon>
    </lineage>
</organism>